<sequence>MTDQEIKKDLLSQLLYEAQAYKKFEDIEKLVEAGMDLSMIPIQPLYVSLQNTEPDQVAMILPKLSPEQRQALRDIDYWQKDTVDPNSVAHWIEIYSKVNDDEVILEFVKSEDFLLTFKNQFTIQTFDAEDPMYPDGNNYFLTEDNQLLIEYPEDFSMVQELKEMIRRLYADIGVENAYAFLFKMVVDSYQLMEEEQYQEKKERLRDFGFVDYFDALAYNSPFMNEAQIDGFIKTKKGETGDLDAVSANQSLHASSLVPYQSGMEGLKGALEKVADEKRQQFLHFNFVRLVNARMTLEDALKNGSLAMTKVGNQTRQCLELGFEYTASKAPKEVIFERFDFVDLYKIGHSLIEITKKKIKKAMGQTPFEEDEFGYFLGMYWNAFLENSHEDVAKYKFDGSSKPLEIRDLPSYELWNQAAETFTTALPFVVTFFKSLENLKANGLLNDQFYLNYEVDNIDFEAIMISSFINFVGGHYQESSAGKMGVTISELTNFYHKFFKKNDNEYLIKGEEDPVLREQTALFIEKFGLTQIPRFDRYLYQIMLEQLNGYEVDGMEEEDFRHIGGPILLNYSSN</sequence>
<dbReference type="KEGG" id="psti:SOO65_15230"/>
<dbReference type="Proteomes" id="UP001324634">
    <property type="component" value="Chromosome"/>
</dbReference>
<evidence type="ECO:0000313" key="2">
    <source>
        <dbReference type="Proteomes" id="UP001324634"/>
    </source>
</evidence>
<keyword evidence="2" id="KW-1185">Reference proteome</keyword>
<proteinExistence type="predicted"/>
<dbReference type="InterPro" id="IPR045750">
    <property type="entry name" value="DUF6178"/>
</dbReference>
<protein>
    <submittedName>
        <fullName evidence="1">DUF6178 family protein</fullName>
    </submittedName>
</protein>
<organism evidence="1 2">
    <name type="scientific">Peredibacter starrii</name>
    <dbReference type="NCBI Taxonomy" id="28202"/>
    <lineage>
        <taxon>Bacteria</taxon>
        <taxon>Pseudomonadati</taxon>
        <taxon>Bdellovibrionota</taxon>
        <taxon>Bacteriovoracia</taxon>
        <taxon>Bacteriovoracales</taxon>
        <taxon>Bacteriovoracaceae</taxon>
        <taxon>Peredibacter</taxon>
    </lineage>
</organism>
<dbReference type="EMBL" id="CP139487">
    <property type="protein sequence ID" value="WPU64048.1"/>
    <property type="molecule type" value="Genomic_DNA"/>
</dbReference>
<name>A0AAX4HLA9_9BACT</name>
<evidence type="ECO:0000313" key="1">
    <source>
        <dbReference type="EMBL" id="WPU64048.1"/>
    </source>
</evidence>
<dbReference type="Pfam" id="PF19676">
    <property type="entry name" value="DUF6178"/>
    <property type="match status" value="1"/>
</dbReference>
<dbReference type="RefSeq" id="WP_321392029.1">
    <property type="nucleotide sequence ID" value="NZ_CP139487.1"/>
</dbReference>
<gene>
    <name evidence="1" type="ORF">SOO65_15230</name>
</gene>
<reference evidence="1 2" key="1">
    <citation type="submission" date="2023-11" db="EMBL/GenBank/DDBJ databases">
        <title>Peredibacter starrii A3.12.</title>
        <authorList>
            <person name="Mitchell R.J."/>
        </authorList>
    </citation>
    <scope>NUCLEOTIDE SEQUENCE [LARGE SCALE GENOMIC DNA]</scope>
    <source>
        <strain evidence="1 2">A3.12</strain>
    </source>
</reference>
<dbReference type="AlphaFoldDB" id="A0AAX4HLA9"/>
<accession>A0AAX4HLA9</accession>